<dbReference type="OMA" id="ATRECVK"/>
<dbReference type="Gene3D" id="1.10.287.110">
    <property type="entry name" value="DnaJ domain"/>
    <property type="match status" value="1"/>
</dbReference>
<dbReference type="STRING" id="1081105.A0A167IN07"/>
<dbReference type="GO" id="GO:0051259">
    <property type="term" value="P:protein complex oligomerization"/>
    <property type="evidence" value="ECO:0007669"/>
    <property type="project" value="InterPro"/>
</dbReference>
<dbReference type="AlphaFoldDB" id="A0A167IN07"/>
<dbReference type="NCBIfam" id="TIGR00714">
    <property type="entry name" value="hscB"/>
    <property type="match status" value="1"/>
</dbReference>
<protein>
    <submittedName>
        <fullName evidence="5">Co-chaperone Hsc20</fullName>
    </submittedName>
</protein>
<dbReference type="OrthoDB" id="448954at2759"/>
<feature type="compositionally biased region" description="Low complexity" evidence="3">
    <location>
        <begin position="78"/>
        <end position="98"/>
    </location>
</feature>
<evidence type="ECO:0000256" key="2">
    <source>
        <dbReference type="ARBA" id="ARBA00023186"/>
    </source>
</evidence>
<dbReference type="InterPro" id="IPR036386">
    <property type="entry name" value="HscB_C_sf"/>
</dbReference>
<dbReference type="GO" id="GO:0051087">
    <property type="term" value="F:protein-folding chaperone binding"/>
    <property type="evidence" value="ECO:0007669"/>
    <property type="project" value="InterPro"/>
</dbReference>
<evidence type="ECO:0000313" key="6">
    <source>
        <dbReference type="Proteomes" id="UP000243498"/>
    </source>
</evidence>
<dbReference type="SUPFAM" id="SSF46565">
    <property type="entry name" value="Chaperone J-domain"/>
    <property type="match status" value="1"/>
</dbReference>
<dbReference type="PANTHER" id="PTHR14021">
    <property type="entry name" value="IRON-SULFUR CLUSTER CO-CHAPERONE PROTEIN HSCB"/>
    <property type="match status" value="1"/>
</dbReference>
<dbReference type="InterPro" id="IPR036869">
    <property type="entry name" value="J_dom_sf"/>
</dbReference>
<evidence type="ECO:0000256" key="1">
    <source>
        <dbReference type="ARBA" id="ARBA00010476"/>
    </source>
</evidence>
<organism evidence="5 6">
    <name type="scientific">Metarhizium rileyi (strain RCEF 4871)</name>
    <name type="common">Nomuraea rileyi</name>
    <dbReference type="NCBI Taxonomy" id="1649241"/>
    <lineage>
        <taxon>Eukaryota</taxon>
        <taxon>Fungi</taxon>
        <taxon>Dikarya</taxon>
        <taxon>Ascomycota</taxon>
        <taxon>Pezizomycotina</taxon>
        <taxon>Sordariomycetes</taxon>
        <taxon>Hypocreomycetidae</taxon>
        <taxon>Hypocreales</taxon>
        <taxon>Clavicipitaceae</taxon>
        <taxon>Metarhizium</taxon>
    </lineage>
</organism>
<dbReference type="InterPro" id="IPR009073">
    <property type="entry name" value="HscB_oligo_C"/>
</dbReference>
<comment type="caution">
    <text evidence="5">The sequence shown here is derived from an EMBL/GenBank/DDBJ whole genome shotgun (WGS) entry which is preliminary data.</text>
</comment>
<dbReference type="EMBL" id="AZHC01000003">
    <property type="protein sequence ID" value="OAA49243.1"/>
    <property type="molecule type" value="Genomic_DNA"/>
</dbReference>
<reference evidence="5 6" key="1">
    <citation type="journal article" date="2016" name="Genome Biol. Evol.">
        <title>Divergent and convergent evolution of fungal pathogenicity.</title>
        <authorList>
            <person name="Shang Y."/>
            <person name="Xiao G."/>
            <person name="Zheng P."/>
            <person name="Cen K."/>
            <person name="Zhan S."/>
            <person name="Wang C."/>
        </authorList>
    </citation>
    <scope>NUCLEOTIDE SEQUENCE [LARGE SCALE GENOMIC DNA]</scope>
    <source>
        <strain evidence="5 6">RCEF 4871</strain>
    </source>
</reference>
<dbReference type="SUPFAM" id="SSF47144">
    <property type="entry name" value="HSC20 (HSCB), C-terminal oligomerisation domain"/>
    <property type="match status" value="1"/>
</dbReference>
<dbReference type="Proteomes" id="UP000243498">
    <property type="component" value="Unassembled WGS sequence"/>
</dbReference>
<dbReference type="Gene3D" id="1.20.1280.20">
    <property type="entry name" value="HscB, C-terminal domain"/>
    <property type="match status" value="1"/>
</dbReference>
<name>A0A167IN07_METRR</name>
<evidence type="ECO:0000259" key="4">
    <source>
        <dbReference type="Pfam" id="PF07743"/>
    </source>
</evidence>
<dbReference type="GO" id="GO:0005739">
    <property type="term" value="C:mitochondrion"/>
    <property type="evidence" value="ECO:0007669"/>
    <property type="project" value="TreeGrafter"/>
</dbReference>
<dbReference type="GO" id="GO:0044571">
    <property type="term" value="P:[2Fe-2S] cluster assembly"/>
    <property type="evidence" value="ECO:0007669"/>
    <property type="project" value="InterPro"/>
</dbReference>
<dbReference type="InterPro" id="IPR004640">
    <property type="entry name" value="HscB"/>
</dbReference>
<feature type="domain" description="Co-chaperone HscB C-terminal oligomerisation" evidence="4">
    <location>
        <begin position="192"/>
        <end position="262"/>
    </location>
</feature>
<dbReference type="PANTHER" id="PTHR14021:SF15">
    <property type="entry name" value="IRON-SULFUR CLUSTER CO-CHAPERONE PROTEIN HSCB"/>
    <property type="match status" value="1"/>
</dbReference>
<dbReference type="Pfam" id="PF07743">
    <property type="entry name" value="HSCB_C"/>
    <property type="match status" value="1"/>
</dbReference>
<dbReference type="GO" id="GO:0001671">
    <property type="term" value="F:ATPase activator activity"/>
    <property type="evidence" value="ECO:0007669"/>
    <property type="project" value="InterPro"/>
</dbReference>
<accession>A0A167IN07</accession>
<keyword evidence="2" id="KW-0143">Chaperone</keyword>
<keyword evidence="6" id="KW-1185">Reference proteome</keyword>
<evidence type="ECO:0000313" key="5">
    <source>
        <dbReference type="EMBL" id="OAA49243.1"/>
    </source>
</evidence>
<feature type="region of interest" description="Disordered" evidence="3">
    <location>
        <begin position="60"/>
        <end position="100"/>
    </location>
</feature>
<comment type="similarity">
    <text evidence="1">Belongs to the HscB family.</text>
</comment>
<evidence type="ECO:0000256" key="3">
    <source>
        <dbReference type="SAM" id="MobiDB-lite"/>
    </source>
</evidence>
<sequence>MSTFCARALRQFTRTATTRRPDTPRHRIVCPHAVPPTPFTSMRAVSTARQVPRMCGRCRLSAQSTSSPRLPPTPPPCAARSPAARRFTQHSSHSSHSSQTLYSLFPETLPDGPPPNGHFPIDRRSLRGEFLRLQSRFHPDLHPPSSKAQAAATSAALNNAYKTLSNPLLRAQYLLSLQGVDVANDETLKVEEPELLALVLEAHETIEGAACPADLHALSADNEERISQSEHVLETAFRKHDLDRAKKEAVRLRYWVNVRDALSDWEEGKPAILQH</sequence>
<proteinExistence type="inferred from homology"/>
<gene>
    <name evidence="5" type="ORF">NOR_01166</name>
</gene>